<reference evidence="7" key="1">
    <citation type="submission" date="2020-05" db="EMBL/GenBank/DDBJ databases">
        <title>WGS assembly of Panicum virgatum.</title>
        <authorList>
            <person name="Lovell J.T."/>
            <person name="Jenkins J."/>
            <person name="Shu S."/>
            <person name="Juenger T.E."/>
            <person name="Schmutz J."/>
        </authorList>
    </citation>
    <scope>NUCLEOTIDE SEQUENCE</scope>
    <source>
        <strain evidence="7">AP13</strain>
    </source>
</reference>
<evidence type="ECO:0000256" key="3">
    <source>
        <dbReference type="ARBA" id="ARBA00023186"/>
    </source>
</evidence>
<dbReference type="Pfam" id="PF10431">
    <property type="entry name" value="ClpB_D2-small"/>
    <property type="match status" value="1"/>
</dbReference>
<dbReference type="AlphaFoldDB" id="A0A8T0XHT0"/>
<proteinExistence type="predicted"/>
<dbReference type="Gene3D" id="3.40.50.300">
    <property type="entry name" value="P-loop containing nucleotide triphosphate hydrolases"/>
    <property type="match status" value="3"/>
</dbReference>
<dbReference type="CDD" id="cd19499">
    <property type="entry name" value="RecA-like_ClpB_Hsp104-like"/>
    <property type="match status" value="1"/>
</dbReference>
<dbReference type="Pfam" id="PF17871">
    <property type="entry name" value="AAA_lid_9"/>
    <property type="match status" value="1"/>
</dbReference>
<dbReference type="InterPro" id="IPR041546">
    <property type="entry name" value="ClpA/ClpB_AAA_lid"/>
</dbReference>
<sequence>MWAALNPCRTALAMYGRDMVAAARSTDPVIGRDGEIDRVVCTLCRRAKNNAVLVGAPGVGKTAIAEGLAQRIAAGAVPEQLHGARVVEVDVGALVAGTGLPGMFEERVNQVIKEAEDAGGGKVILFIDEIHMLVGAGAAGAGTVDAANLLKPALARGRIRCVGATTLDEYRKYIEKDAALERRFRKVHVEEPSAEATVHILQGLRRRYGAHHGLKILDSTIIAVTQLAARYITDRQFPDKAIDLIDEACVNTRMQIDNQKNVHASQKILAKKVKKAIVSPEHVAQVVSQWTGIPVHSLDHEEKEKLVHLADRLHERVVGQDEAVNLVAQAVLRSRAGLDKRGQPIGSFIFLGSTGVGKTELAKALAEQLFDSENMLIRFDMSEFVGAISVMRLIGAPPGYVGYEDGGQLTEKVRRRPYSVILFDEVEKADPLVFNIFLQILDDGVLTDGKGRTVDFKNTIIILTSNLGAEHLAMGMAGENTMEAARDIVMEQVSKYFKPEFLNRLTEVVIFEPLSRDMLKEVVKVQMKSIVAGVSDKGISLSTTDAALDVILEESYNPMYGARPIRRWVQKNVMTKLSEMLIQGEVDEGSTVSIDATDDKKALKYEVAKKVKTKKIVPVQDGRHALEAPSSSNNDMAEDDGHTMDTANNSGDQAAAEMVPARGGYRTESWCNCNWCDGHWYHCQLSCRRAICPDRQYF</sequence>
<dbReference type="GO" id="GO:0005524">
    <property type="term" value="F:ATP binding"/>
    <property type="evidence" value="ECO:0007669"/>
    <property type="project" value="UniProtKB-KW"/>
</dbReference>
<dbReference type="InterPro" id="IPR050130">
    <property type="entry name" value="ClpA_ClpB"/>
</dbReference>
<dbReference type="InterPro" id="IPR018368">
    <property type="entry name" value="ClpA/B_CS1"/>
</dbReference>
<evidence type="ECO:0000259" key="6">
    <source>
        <dbReference type="SMART" id="SM01086"/>
    </source>
</evidence>
<dbReference type="SMART" id="SM01086">
    <property type="entry name" value="ClpB_D2-small"/>
    <property type="match status" value="1"/>
</dbReference>
<dbReference type="Gene3D" id="1.10.8.60">
    <property type="match status" value="1"/>
</dbReference>
<dbReference type="Proteomes" id="UP000823388">
    <property type="component" value="Chromosome 1K"/>
</dbReference>
<comment type="caution">
    <text evidence="7">The sequence shown here is derived from an EMBL/GenBank/DDBJ whole genome shotgun (WGS) entry which is preliminary data.</text>
</comment>
<protein>
    <submittedName>
        <fullName evidence="7">Uncharacterized protein</fullName>
    </submittedName>
</protein>
<dbReference type="Pfam" id="PF07724">
    <property type="entry name" value="AAA_2"/>
    <property type="match status" value="1"/>
</dbReference>
<dbReference type="EMBL" id="CM029037">
    <property type="protein sequence ID" value="KAG2658897.1"/>
    <property type="molecule type" value="Genomic_DNA"/>
</dbReference>
<dbReference type="InterPro" id="IPR003959">
    <property type="entry name" value="ATPase_AAA_core"/>
</dbReference>
<evidence type="ECO:0000313" key="8">
    <source>
        <dbReference type="Proteomes" id="UP000823388"/>
    </source>
</evidence>
<organism evidence="7 8">
    <name type="scientific">Panicum virgatum</name>
    <name type="common">Blackwell switchgrass</name>
    <dbReference type="NCBI Taxonomy" id="38727"/>
    <lineage>
        <taxon>Eukaryota</taxon>
        <taxon>Viridiplantae</taxon>
        <taxon>Streptophyta</taxon>
        <taxon>Embryophyta</taxon>
        <taxon>Tracheophyta</taxon>
        <taxon>Spermatophyta</taxon>
        <taxon>Magnoliopsida</taxon>
        <taxon>Liliopsida</taxon>
        <taxon>Poales</taxon>
        <taxon>Poaceae</taxon>
        <taxon>PACMAD clade</taxon>
        <taxon>Panicoideae</taxon>
        <taxon>Panicodae</taxon>
        <taxon>Paniceae</taxon>
        <taxon>Panicinae</taxon>
        <taxon>Panicum</taxon>
        <taxon>Panicum sect. Hiantes</taxon>
    </lineage>
</organism>
<dbReference type="SUPFAM" id="SSF52540">
    <property type="entry name" value="P-loop containing nucleoside triphosphate hydrolases"/>
    <property type="match status" value="2"/>
</dbReference>
<keyword evidence="3" id="KW-0143">Chaperone</keyword>
<dbReference type="PROSITE" id="PS00870">
    <property type="entry name" value="CLPAB_1"/>
    <property type="match status" value="1"/>
</dbReference>
<dbReference type="InterPro" id="IPR027417">
    <property type="entry name" value="P-loop_NTPase"/>
</dbReference>
<keyword evidence="1" id="KW-0547">Nucleotide-binding</keyword>
<gene>
    <name evidence="7" type="ORF">PVAP13_1KG322700</name>
</gene>
<feature type="domain" description="AAA+ ATPase" evidence="5">
    <location>
        <begin position="344"/>
        <end position="494"/>
    </location>
</feature>
<dbReference type="PANTHER" id="PTHR11638:SF174">
    <property type="entry name" value="AAA+ ATPASE DOMAIN-CONTAINING PROTEIN"/>
    <property type="match status" value="1"/>
</dbReference>
<dbReference type="Pfam" id="PF00004">
    <property type="entry name" value="AAA"/>
    <property type="match status" value="1"/>
</dbReference>
<dbReference type="FunFam" id="3.40.50.300:FF:000025">
    <property type="entry name" value="ATP-dependent Clp protease subunit"/>
    <property type="match status" value="1"/>
</dbReference>
<dbReference type="GO" id="GO:0034605">
    <property type="term" value="P:cellular response to heat"/>
    <property type="evidence" value="ECO:0007669"/>
    <property type="project" value="TreeGrafter"/>
</dbReference>
<keyword evidence="2" id="KW-0067">ATP-binding</keyword>
<evidence type="ECO:0000256" key="1">
    <source>
        <dbReference type="ARBA" id="ARBA00022741"/>
    </source>
</evidence>
<feature type="region of interest" description="Disordered" evidence="4">
    <location>
        <begin position="621"/>
        <end position="650"/>
    </location>
</feature>
<dbReference type="InterPro" id="IPR003593">
    <property type="entry name" value="AAA+_ATPase"/>
</dbReference>
<dbReference type="PRINTS" id="PR00300">
    <property type="entry name" value="CLPPROTEASEA"/>
</dbReference>
<keyword evidence="8" id="KW-1185">Reference proteome</keyword>
<dbReference type="OrthoDB" id="47330at2759"/>
<evidence type="ECO:0000259" key="5">
    <source>
        <dbReference type="SMART" id="SM00382"/>
    </source>
</evidence>
<name>A0A8T0XHT0_PANVG</name>
<evidence type="ECO:0000256" key="4">
    <source>
        <dbReference type="SAM" id="MobiDB-lite"/>
    </source>
</evidence>
<accession>A0A8T0XHT0</accession>
<dbReference type="InterPro" id="IPR001270">
    <property type="entry name" value="ClpA/B"/>
</dbReference>
<feature type="domain" description="AAA+ ATPase" evidence="5">
    <location>
        <begin position="47"/>
        <end position="194"/>
    </location>
</feature>
<dbReference type="PANTHER" id="PTHR11638">
    <property type="entry name" value="ATP-DEPENDENT CLP PROTEASE"/>
    <property type="match status" value="1"/>
</dbReference>
<evidence type="ECO:0000313" key="7">
    <source>
        <dbReference type="EMBL" id="KAG2658897.1"/>
    </source>
</evidence>
<dbReference type="SMART" id="SM00382">
    <property type="entry name" value="AAA"/>
    <property type="match status" value="2"/>
</dbReference>
<dbReference type="GO" id="GO:0005737">
    <property type="term" value="C:cytoplasm"/>
    <property type="evidence" value="ECO:0007669"/>
    <property type="project" value="TreeGrafter"/>
</dbReference>
<dbReference type="GO" id="GO:0016887">
    <property type="term" value="F:ATP hydrolysis activity"/>
    <property type="evidence" value="ECO:0007669"/>
    <property type="project" value="InterPro"/>
</dbReference>
<dbReference type="InterPro" id="IPR019489">
    <property type="entry name" value="Clp_ATPase_C"/>
</dbReference>
<feature type="domain" description="Clp ATPase C-terminal" evidence="6">
    <location>
        <begin position="514"/>
        <end position="603"/>
    </location>
</feature>
<evidence type="ECO:0000256" key="2">
    <source>
        <dbReference type="ARBA" id="ARBA00022840"/>
    </source>
</evidence>
<dbReference type="CDD" id="cd00009">
    <property type="entry name" value="AAA"/>
    <property type="match status" value="1"/>
</dbReference>